<organism evidence="1 2">
    <name type="scientific">Mycolicibacterium phocaicum</name>
    <dbReference type="NCBI Taxonomy" id="319706"/>
    <lineage>
        <taxon>Bacteria</taxon>
        <taxon>Bacillati</taxon>
        <taxon>Actinomycetota</taxon>
        <taxon>Actinomycetes</taxon>
        <taxon>Mycobacteriales</taxon>
        <taxon>Mycobacteriaceae</taxon>
        <taxon>Mycolicibacterium</taxon>
    </lineage>
</organism>
<dbReference type="EMBL" id="POTM01000007">
    <property type="protein sequence ID" value="TLH74499.1"/>
    <property type="molecule type" value="Genomic_DNA"/>
</dbReference>
<evidence type="ECO:0000313" key="2">
    <source>
        <dbReference type="Proteomes" id="UP000309984"/>
    </source>
</evidence>
<dbReference type="RefSeq" id="WP_138247767.1">
    <property type="nucleotide sequence ID" value="NZ_AP022616.1"/>
</dbReference>
<keyword evidence="2" id="KW-1185">Reference proteome</keyword>
<sequence length="234" mass="25483">MTKRKLLPALINATALIGALVFSVPAVAHPGTPGCADLGGMVGAEHTCHIHTETSTYTIDIGYPLDYPDQQALTDFVTHDRDQFVDFMAQARPRDYPYGHGLTPHAYRSGASTSGTQSVVFDVHDDTGAHPVTGFKAFNYDLSARTAITLATLFKRGADPVATLDPIVQRYMNKRRQSTLEPPPHNTLGAEVYQNFAITDDAIIFFIGKGMWLPEVDGPQRVRVSRSELAAVLA</sequence>
<dbReference type="InterPro" id="IPR021729">
    <property type="entry name" value="DUF3298"/>
</dbReference>
<dbReference type="Pfam" id="PF11738">
    <property type="entry name" value="DUF3298"/>
    <property type="match status" value="1"/>
</dbReference>
<protein>
    <submittedName>
        <fullName evidence="1">DUF3298 domain-containing protein</fullName>
    </submittedName>
</protein>
<reference evidence="1 2" key="1">
    <citation type="submission" date="2018-01" db="EMBL/GenBank/DDBJ databases">
        <title>Comparative genomics of Mycobacterium mucogenicum and Mycobacterium neoaurum clade members emphasizing tRNA and non-coding RNA.</title>
        <authorList>
            <person name="Behra P.R.K."/>
            <person name="Pettersson B.M.F."/>
            <person name="Das S."/>
            <person name="Dasgupta S."/>
            <person name="Kirsebom L.A."/>
        </authorList>
    </citation>
    <scope>NUCLEOTIDE SEQUENCE [LARGE SCALE GENOMIC DNA]</scope>
    <source>
        <strain evidence="1 2">DSM 45104</strain>
    </source>
</reference>
<proteinExistence type="predicted"/>
<gene>
    <name evidence="1" type="ORF">C1S79_01950</name>
</gene>
<dbReference type="Proteomes" id="UP000309984">
    <property type="component" value="Unassembled WGS sequence"/>
</dbReference>
<accession>A0A7I7ZPP9</accession>
<dbReference type="NCBIfam" id="NF043047">
    <property type="entry name" value="EstaseRv3036c"/>
    <property type="match status" value="1"/>
</dbReference>
<dbReference type="Gene3D" id="3.90.640.20">
    <property type="entry name" value="Heat-shock cognate protein, ATPase"/>
    <property type="match status" value="1"/>
</dbReference>
<dbReference type="Gene3D" id="3.30.565.40">
    <property type="entry name" value="Fervidobacterium nodosum Rt17-B1 like"/>
    <property type="match status" value="1"/>
</dbReference>
<dbReference type="InterPro" id="IPR053421">
    <property type="entry name" value="Esterase_Immunogenic_RsiV"/>
</dbReference>
<dbReference type="AlphaFoldDB" id="A0A7I7ZPP9"/>
<name>A0A7I7ZPP9_9MYCO</name>
<comment type="caution">
    <text evidence="1">The sequence shown here is derived from an EMBL/GenBank/DDBJ whole genome shotgun (WGS) entry which is preliminary data.</text>
</comment>
<evidence type="ECO:0000313" key="1">
    <source>
        <dbReference type="EMBL" id="TLH74499.1"/>
    </source>
</evidence>
<dbReference type="InterPro" id="IPR037126">
    <property type="entry name" value="PdaC/RsiV-like_sf"/>
</dbReference>